<protein>
    <recommendedName>
        <fullName evidence="4">DUF4177 domain-containing protein</fullName>
    </recommendedName>
</protein>
<proteinExistence type="predicted"/>
<feature type="chain" id="PRO_5026851754" description="DUF4177 domain-containing protein" evidence="1">
    <location>
        <begin position="22"/>
        <end position="97"/>
    </location>
</feature>
<evidence type="ECO:0000256" key="1">
    <source>
        <dbReference type="SAM" id="SignalP"/>
    </source>
</evidence>
<evidence type="ECO:0008006" key="4">
    <source>
        <dbReference type="Google" id="ProtNLM"/>
    </source>
</evidence>
<accession>A0A6L8VJ45</accession>
<dbReference type="RefSeq" id="WP_161347791.1">
    <property type="nucleotide sequence ID" value="NZ_BMGW01000010.1"/>
</dbReference>
<keyword evidence="3" id="KW-1185">Reference proteome</keyword>
<dbReference type="EMBL" id="WWNR01000010">
    <property type="protein sequence ID" value="MZQ90397.1"/>
    <property type="molecule type" value="Genomic_DNA"/>
</dbReference>
<name>A0A6L8VJ45_9RHOB</name>
<dbReference type="AlphaFoldDB" id="A0A6L8VJ45"/>
<comment type="caution">
    <text evidence="2">The sequence shown here is derived from an EMBL/GenBank/DDBJ whole genome shotgun (WGS) entry which is preliminary data.</text>
</comment>
<dbReference type="OrthoDB" id="7745874at2"/>
<sequence>MITRIALTLTLLLATASPAAAECFADYKAKQEGGSLKLHYGIAELPDRACGSKRDAADALGPRLAAGGWTLLNVVSIFGPDGLAQRKDSAGQFFLRY</sequence>
<organism evidence="2 3">
    <name type="scientific">Frigidibacter albus</name>
    <dbReference type="NCBI Taxonomy" id="1465486"/>
    <lineage>
        <taxon>Bacteria</taxon>
        <taxon>Pseudomonadati</taxon>
        <taxon>Pseudomonadota</taxon>
        <taxon>Alphaproteobacteria</taxon>
        <taxon>Rhodobacterales</taxon>
        <taxon>Paracoccaceae</taxon>
        <taxon>Frigidibacter</taxon>
    </lineage>
</organism>
<evidence type="ECO:0000313" key="2">
    <source>
        <dbReference type="EMBL" id="MZQ90397.1"/>
    </source>
</evidence>
<evidence type="ECO:0000313" key="3">
    <source>
        <dbReference type="Proteomes" id="UP000477083"/>
    </source>
</evidence>
<feature type="signal peptide" evidence="1">
    <location>
        <begin position="1"/>
        <end position="21"/>
    </location>
</feature>
<dbReference type="Proteomes" id="UP000477083">
    <property type="component" value="Unassembled WGS sequence"/>
</dbReference>
<reference evidence="2 3" key="1">
    <citation type="submission" date="2020-01" db="EMBL/GenBank/DDBJ databases">
        <title>Frigidibacter albus SP32T (=CGMCC 1.13995T).</title>
        <authorList>
            <person name="Liao X."/>
        </authorList>
    </citation>
    <scope>NUCLEOTIDE SEQUENCE [LARGE SCALE GENOMIC DNA]</scope>
    <source>
        <strain evidence="2 3">SP32</strain>
    </source>
</reference>
<keyword evidence="1" id="KW-0732">Signal</keyword>
<gene>
    <name evidence="2" type="ORF">GS660_14970</name>
</gene>